<dbReference type="AlphaFoldDB" id="A0A9D1PRG0"/>
<dbReference type="GO" id="GO:0006265">
    <property type="term" value="P:DNA topological change"/>
    <property type="evidence" value="ECO:0007669"/>
    <property type="project" value="UniProtKB-UniRule"/>
</dbReference>
<evidence type="ECO:0000256" key="4">
    <source>
        <dbReference type="ARBA" id="ARBA00022771"/>
    </source>
</evidence>
<dbReference type="SUPFAM" id="SSF56712">
    <property type="entry name" value="Prokaryotic type I DNA topoisomerase"/>
    <property type="match status" value="1"/>
</dbReference>
<dbReference type="InterPro" id="IPR006171">
    <property type="entry name" value="TOPRIM_dom"/>
</dbReference>
<evidence type="ECO:0000256" key="7">
    <source>
        <dbReference type="ARBA" id="ARBA00023029"/>
    </source>
</evidence>
<dbReference type="InterPro" id="IPR005733">
    <property type="entry name" value="TopoI_bac-type"/>
</dbReference>
<feature type="domain" description="Topo IA-type catalytic" evidence="12">
    <location>
        <begin position="143"/>
        <end position="565"/>
    </location>
</feature>
<evidence type="ECO:0000259" key="12">
    <source>
        <dbReference type="PROSITE" id="PS52039"/>
    </source>
</evidence>
<dbReference type="NCBIfam" id="TIGR01051">
    <property type="entry name" value="topA_bact"/>
    <property type="match status" value="1"/>
</dbReference>
<dbReference type="EC" id="5.6.2.1" evidence="10"/>
<feature type="site" description="Interaction with DNA" evidence="10">
    <location>
        <position position="308"/>
    </location>
</feature>
<evidence type="ECO:0000256" key="1">
    <source>
        <dbReference type="ARBA" id="ARBA00000213"/>
    </source>
</evidence>
<dbReference type="Pfam" id="PF01396">
    <property type="entry name" value="Zn_ribbon_Top1"/>
    <property type="match status" value="3"/>
</dbReference>
<keyword evidence="6" id="KW-0460">Magnesium</keyword>
<feature type="site" description="Interaction with DNA" evidence="10">
    <location>
        <position position="169"/>
    </location>
</feature>
<dbReference type="Gene3D" id="3.30.65.10">
    <property type="entry name" value="Bacterial Topoisomerase I, domain 1"/>
    <property type="match status" value="2"/>
</dbReference>
<dbReference type="GO" id="GO:0003677">
    <property type="term" value="F:DNA binding"/>
    <property type="evidence" value="ECO:0007669"/>
    <property type="project" value="UniProtKB-KW"/>
</dbReference>
<organism evidence="13 14">
    <name type="scientific">Candidatus Monoglobus merdigallinarum</name>
    <dbReference type="NCBI Taxonomy" id="2838698"/>
    <lineage>
        <taxon>Bacteria</taxon>
        <taxon>Bacillati</taxon>
        <taxon>Bacillota</taxon>
        <taxon>Clostridia</taxon>
        <taxon>Monoglobales</taxon>
        <taxon>Monoglobaceae</taxon>
        <taxon>Monoglobus</taxon>
    </lineage>
</organism>
<dbReference type="InterPro" id="IPR028612">
    <property type="entry name" value="Topoisom_1_IA"/>
</dbReference>
<evidence type="ECO:0000313" key="13">
    <source>
        <dbReference type="EMBL" id="HIV86300.1"/>
    </source>
</evidence>
<comment type="similarity">
    <text evidence="2 10">Belongs to the type IA topoisomerase family.</text>
</comment>
<accession>A0A9D1PRG0</accession>
<dbReference type="Gene3D" id="1.10.290.10">
    <property type="entry name" value="Topoisomerase I, domain 4"/>
    <property type="match status" value="1"/>
</dbReference>
<gene>
    <name evidence="10 13" type="primary">topA</name>
    <name evidence="13" type="ORF">H9900_05765</name>
</gene>
<dbReference type="Pfam" id="PF01751">
    <property type="entry name" value="Toprim"/>
    <property type="match status" value="1"/>
</dbReference>
<dbReference type="InterPro" id="IPR000380">
    <property type="entry name" value="Topo_IA"/>
</dbReference>
<comment type="caution">
    <text evidence="13">The sequence shown here is derived from an EMBL/GenBank/DDBJ whole genome shotgun (WGS) entry which is preliminary data.</text>
</comment>
<evidence type="ECO:0000256" key="8">
    <source>
        <dbReference type="ARBA" id="ARBA00023125"/>
    </source>
</evidence>
<evidence type="ECO:0000256" key="9">
    <source>
        <dbReference type="ARBA" id="ARBA00023235"/>
    </source>
</evidence>
<dbReference type="PROSITE" id="PS52039">
    <property type="entry name" value="TOPO_IA_2"/>
    <property type="match status" value="1"/>
</dbReference>
<dbReference type="Proteomes" id="UP000824162">
    <property type="component" value="Unassembled WGS sequence"/>
</dbReference>
<keyword evidence="4" id="KW-0863">Zinc-finger</keyword>
<dbReference type="GO" id="GO:0005694">
    <property type="term" value="C:chromosome"/>
    <property type="evidence" value="ECO:0007669"/>
    <property type="project" value="InterPro"/>
</dbReference>
<keyword evidence="5" id="KW-0862">Zinc</keyword>
<protein>
    <recommendedName>
        <fullName evidence="10">DNA topoisomerase 1</fullName>
        <ecNumber evidence="10">5.6.2.1</ecNumber>
    </recommendedName>
    <alternativeName>
        <fullName evidence="10">DNA topoisomerase I</fullName>
    </alternativeName>
</protein>
<dbReference type="PANTHER" id="PTHR42785:SF1">
    <property type="entry name" value="DNA TOPOISOMERASE"/>
    <property type="match status" value="1"/>
</dbReference>
<name>A0A9D1PRG0_9FIRM</name>
<evidence type="ECO:0000313" key="14">
    <source>
        <dbReference type="Proteomes" id="UP000824162"/>
    </source>
</evidence>
<dbReference type="SUPFAM" id="SSF57783">
    <property type="entry name" value="Zinc beta-ribbon"/>
    <property type="match status" value="1"/>
</dbReference>
<reference evidence="13" key="2">
    <citation type="submission" date="2021-04" db="EMBL/GenBank/DDBJ databases">
        <authorList>
            <person name="Gilroy R."/>
        </authorList>
    </citation>
    <scope>NUCLEOTIDE SEQUENCE</scope>
    <source>
        <strain evidence="13">5790</strain>
    </source>
</reference>
<dbReference type="CDD" id="cd00186">
    <property type="entry name" value="TOP1Ac"/>
    <property type="match status" value="1"/>
</dbReference>
<feature type="site" description="Interaction with DNA" evidence="10">
    <location>
        <position position="157"/>
    </location>
</feature>
<dbReference type="PROSITE" id="PS00396">
    <property type="entry name" value="TOPO_IA_1"/>
    <property type="match status" value="1"/>
</dbReference>
<dbReference type="InterPro" id="IPR023405">
    <property type="entry name" value="Topo_IA_core_domain"/>
</dbReference>
<dbReference type="PANTHER" id="PTHR42785">
    <property type="entry name" value="DNA TOPOISOMERASE, TYPE IA, CORE"/>
    <property type="match status" value="1"/>
</dbReference>
<feature type="site" description="Interaction with DNA" evidence="10">
    <location>
        <position position="153"/>
    </location>
</feature>
<dbReference type="InterPro" id="IPR013826">
    <property type="entry name" value="Topo_IA_cen_sub3"/>
</dbReference>
<dbReference type="InterPro" id="IPR013497">
    <property type="entry name" value="Topo_IA_cen"/>
</dbReference>
<comment type="subunit">
    <text evidence="10">Monomer.</text>
</comment>
<dbReference type="CDD" id="cd03363">
    <property type="entry name" value="TOPRIM_TopoIA_TopoI"/>
    <property type="match status" value="1"/>
</dbReference>
<dbReference type="SMART" id="SM00436">
    <property type="entry name" value="TOP1Bc"/>
    <property type="match status" value="1"/>
</dbReference>
<dbReference type="InterPro" id="IPR034149">
    <property type="entry name" value="TOPRIM_TopoI"/>
</dbReference>
<evidence type="ECO:0000256" key="10">
    <source>
        <dbReference type="HAMAP-Rule" id="MF_00952"/>
    </source>
</evidence>
<dbReference type="PRINTS" id="PR00417">
    <property type="entry name" value="PRTPISMRASEI"/>
</dbReference>
<dbReference type="GO" id="GO:0008270">
    <property type="term" value="F:zinc ion binding"/>
    <property type="evidence" value="ECO:0007669"/>
    <property type="project" value="UniProtKB-KW"/>
</dbReference>
<keyword evidence="3" id="KW-0479">Metal-binding</keyword>
<evidence type="ECO:0000259" key="11">
    <source>
        <dbReference type="PROSITE" id="PS50880"/>
    </source>
</evidence>
<dbReference type="InterPro" id="IPR013825">
    <property type="entry name" value="Topo_IA_cen_sub2"/>
</dbReference>
<sequence>MTEKRKTTAKKKRTAPKKLVIVESPTKVDSVKKYLGSSYNIEATMGHLRDLPKSQLGVDTENNFEPKYITIRGKGELIAKLKKKAKAADKVYLATDPDREGEAISWHLAHILNIDPQSPCRITFNEVTKDAVKESVKEARGIDMDLVDAQQTRRILDRIVGYQISPLLWKKVKKGLSAGRVQSAVTRMIVDREREIDAFTPQEYWSIDVKLGNEKKKLPFMAKFYGTSDGKKLPLETEKDTMEIVKELERAEFCVSKITKKETKRRSAPPFTTSTMQQEASRKLNFTTRRTMMAAQQLYEMGFITYMRTDSLRISESAQNEARAYIAEKYGTEYVPKTPKQYKAKKSAQDAHEAIRPTFAANSPEKYKDTFKPDQFKLYRLIWLRFMASQMSDAILDTVSADIKADKYLFKASGSTVKFVGFTMLYVESKDTEEEKAKKLPALSEGQALSLLELIPAQHFTQPPPRYTEASLVKAMEEEGIGRPSTYAPTIATITARGYVARDKKTLYPTELGYIVTDLMKENFKDIVDLKFTANMEDKIEDVANGSMNWREVVRDFYDPFEKTLKDAEERIGDIEIKDEVSDVICEKCGRNMVYKQGKFGKFLACPGFPECRNTKPITVELGVPCPKCGGKVLVKKSKKGATFYACENSPGCDFISWDEPTEQKCPKCGSILMKKHAFRRNGPVSYVCYNEDCDYTEKAAKKSKTEKED</sequence>
<feature type="site" description="Interaction with DNA" evidence="10">
    <location>
        <position position="497"/>
    </location>
</feature>
<evidence type="ECO:0000256" key="5">
    <source>
        <dbReference type="ARBA" id="ARBA00022833"/>
    </source>
</evidence>
<dbReference type="Gene3D" id="1.10.460.10">
    <property type="entry name" value="Topoisomerase I, domain 2"/>
    <property type="match status" value="1"/>
</dbReference>
<dbReference type="InterPro" id="IPR013498">
    <property type="entry name" value="Topo_IA_Znf"/>
</dbReference>
<evidence type="ECO:0000256" key="2">
    <source>
        <dbReference type="ARBA" id="ARBA00009446"/>
    </source>
</evidence>
<feature type="domain" description="Toprim" evidence="11">
    <location>
        <begin position="17"/>
        <end position="127"/>
    </location>
</feature>
<feature type="site" description="Interaction with DNA" evidence="10">
    <location>
        <position position="162"/>
    </location>
</feature>
<dbReference type="InterPro" id="IPR023406">
    <property type="entry name" value="Topo_IA_AS"/>
</dbReference>
<dbReference type="InterPro" id="IPR013824">
    <property type="entry name" value="Topo_IA_cen_sub1"/>
</dbReference>
<dbReference type="EMBL" id="DXIJ01000120">
    <property type="protein sequence ID" value="HIV86300.1"/>
    <property type="molecule type" value="Genomic_DNA"/>
</dbReference>
<dbReference type="Gene3D" id="3.40.50.140">
    <property type="match status" value="1"/>
</dbReference>
<keyword evidence="8 10" id="KW-0238">DNA-binding</keyword>
<reference evidence="13" key="1">
    <citation type="journal article" date="2021" name="PeerJ">
        <title>Extensive microbial diversity within the chicken gut microbiome revealed by metagenomics and culture.</title>
        <authorList>
            <person name="Gilroy R."/>
            <person name="Ravi A."/>
            <person name="Getino M."/>
            <person name="Pursley I."/>
            <person name="Horton D.L."/>
            <person name="Alikhan N.F."/>
            <person name="Baker D."/>
            <person name="Gharbi K."/>
            <person name="Hall N."/>
            <person name="Watson M."/>
            <person name="Adriaenssens E.M."/>
            <person name="Foster-Nyarko E."/>
            <person name="Jarju S."/>
            <person name="Secka A."/>
            <person name="Antonio M."/>
            <person name="Oren A."/>
            <person name="Chaudhuri R.R."/>
            <person name="La Ragione R."/>
            <person name="Hildebrand F."/>
            <person name="Pallen M.J."/>
        </authorList>
    </citation>
    <scope>NUCLEOTIDE SEQUENCE</scope>
    <source>
        <strain evidence="13">5790</strain>
    </source>
</reference>
<dbReference type="HAMAP" id="MF_00952">
    <property type="entry name" value="Topoisom_1_prok"/>
    <property type="match status" value="1"/>
</dbReference>
<dbReference type="SMART" id="SM00493">
    <property type="entry name" value="TOPRIM"/>
    <property type="match status" value="1"/>
</dbReference>
<keyword evidence="7 10" id="KW-0799">Topoisomerase</keyword>
<dbReference type="SMART" id="SM00437">
    <property type="entry name" value="TOP1Ac"/>
    <property type="match status" value="1"/>
</dbReference>
<feature type="site" description="Interaction with DNA" evidence="10">
    <location>
        <position position="47"/>
    </location>
</feature>
<feature type="active site" description="O-(5'-phospho-DNA)-tyrosine intermediate" evidence="10">
    <location>
        <position position="306"/>
    </location>
</feature>
<proteinExistence type="inferred from homology"/>
<evidence type="ECO:0000256" key="3">
    <source>
        <dbReference type="ARBA" id="ARBA00022723"/>
    </source>
</evidence>
<feature type="region of interest" description="Interaction with DNA" evidence="10">
    <location>
        <begin position="177"/>
        <end position="182"/>
    </location>
</feature>
<evidence type="ECO:0000256" key="6">
    <source>
        <dbReference type="ARBA" id="ARBA00022842"/>
    </source>
</evidence>
<dbReference type="InterPro" id="IPR003601">
    <property type="entry name" value="Topo_IA_2"/>
</dbReference>
<dbReference type="Pfam" id="PF01131">
    <property type="entry name" value="Topoisom_bac"/>
    <property type="match status" value="1"/>
</dbReference>
<dbReference type="GO" id="GO:0003917">
    <property type="term" value="F:DNA topoisomerase type I (single strand cut, ATP-independent) activity"/>
    <property type="evidence" value="ECO:0007669"/>
    <property type="project" value="UniProtKB-UniRule"/>
</dbReference>
<comment type="function">
    <text evidence="10">Releases the supercoiling and torsional tension of DNA, which is introduced during the DNA replication and transcription, by transiently cleaving and rejoining one strand of the DNA duplex. Introduces a single-strand break via transesterification at a target site in duplex DNA. The scissile phosphodiester is attacked by the catalytic tyrosine of the enzyme, resulting in the formation of a DNA-(5'-phosphotyrosyl)-enzyme intermediate and the expulsion of a 3'-OH DNA strand. The free DNA strand then undergoes passage around the unbroken strand, thus removing DNA supercoils. Finally, in the religation step, the DNA 3'-OH attacks the covalent intermediate to expel the active-site tyrosine and restore the DNA phosphodiester backbone.</text>
</comment>
<keyword evidence="9 10" id="KW-0413">Isomerase</keyword>
<feature type="site" description="Interaction with DNA" evidence="10">
    <location>
        <position position="154"/>
    </location>
</feature>
<dbReference type="InterPro" id="IPR003602">
    <property type="entry name" value="Topo_IA_DNA-bd_dom"/>
</dbReference>
<comment type="catalytic activity">
    <reaction evidence="1 10">
        <text>ATP-independent breakage of single-stranded DNA, followed by passage and rejoining.</text>
        <dbReference type="EC" id="5.6.2.1"/>
    </reaction>
</comment>
<dbReference type="Gene3D" id="2.70.20.10">
    <property type="entry name" value="Topoisomerase I, domain 3"/>
    <property type="match status" value="1"/>
</dbReference>
<dbReference type="PROSITE" id="PS50880">
    <property type="entry name" value="TOPRIM"/>
    <property type="match status" value="1"/>
</dbReference>